<dbReference type="PANTHER" id="PTHR35145:SF1">
    <property type="entry name" value="CYTOPLASMIC PROTEIN"/>
    <property type="match status" value="1"/>
</dbReference>
<accession>A0A415ENT9</accession>
<evidence type="ECO:0000313" key="1">
    <source>
        <dbReference type="EMBL" id="RHK04563.1"/>
    </source>
</evidence>
<evidence type="ECO:0000313" key="2">
    <source>
        <dbReference type="Proteomes" id="UP000286288"/>
    </source>
</evidence>
<dbReference type="Gene3D" id="3.90.1150.30">
    <property type="match status" value="1"/>
</dbReference>
<proteinExistence type="predicted"/>
<protein>
    <submittedName>
        <fullName evidence="1">MmcQ/YjbR family DNA-binding protein</fullName>
    </submittedName>
</protein>
<dbReference type="SUPFAM" id="SSF142906">
    <property type="entry name" value="YjbR-like"/>
    <property type="match status" value="1"/>
</dbReference>
<gene>
    <name evidence="1" type="ORF">DW084_15995</name>
</gene>
<dbReference type="InterPro" id="IPR038056">
    <property type="entry name" value="YjbR-like_sf"/>
</dbReference>
<dbReference type="Pfam" id="PF04237">
    <property type="entry name" value="YjbR"/>
    <property type="match status" value="1"/>
</dbReference>
<dbReference type="Proteomes" id="UP000286288">
    <property type="component" value="Unassembled WGS sequence"/>
</dbReference>
<dbReference type="InterPro" id="IPR007351">
    <property type="entry name" value="YjbR"/>
</dbReference>
<dbReference type="AlphaFoldDB" id="A0A415ENT9"/>
<reference evidence="1 2" key="1">
    <citation type="submission" date="2018-08" db="EMBL/GenBank/DDBJ databases">
        <title>A genome reference for cultivated species of the human gut microbiota.</title>
        <authorList>
            <person name="Zou Y."/>
            <person name="Xue W."/>
            <person name="Luo G."/>
        </authorList>
    </citation>
    <scope>NUCLEOTIDE SEQUENCE [LARGE SCALE GENOMIC DNA]</scope>
    <source>
        <strain evidence="1 2">AF48-16</strain>
    </source>
</reference>
<comment type="caution">
    <text evidence="1">The sequence shown here is derived from an EMBL/GenBank/DDBJ whole genome shotgun (WGS) entry which is preliminary data.</text>
</comment>
<dbReference type="EMBL" id="QRMZ01000027">
    <property type="protein sequence ID" value="RHK04563.1"/>
    <property type="molecule type" value="Genomic_DNA"/>
</dbReference>
<organism evidence="1 2">
    <name type="scientific">Enterococcus casseliflavus</name>
    <name type="common">Enterococcus flavescens</name>
    <dbReference type="NCBI Taxonomy" id="37734"/>
    <lineage>
        <taxon>Bacteria</taxon>
        <taxon>Bacillati</taxon>
        <taxon>Bacillota</taxon>
        <taxon>Bacilli</taxon>
        <taxon>Lactobacillales</taxon>
        <taxon>Enterococcaceae</taxon>
        <taxon>Enterococcus</taxon>
    </lineage>
</organism>
<dbReference type="GO" id="GO:0003677">
    <property type="term" value="F:DNA binding"/>
    <property type="evidence" value="ECO:0007669"/>
    <property type="project" value="UniProtKB-KW"/>
</dbReference>
<dbReference type="RefSeq" id="WP_087664744.1">
    <property type="nucleotide sequence ID" value="NZ_CABGIF010000011.1"/>
</dbReference>
<dbReference type="InterPro" id="IPR058532">
    <property type="entry name" value="YjbR/MT2646/Rv2570-like"/>
</dbReference>
<dbReference type="PANTHER" id="PTHR35145">
    <property type="entry name" value="CYTOPLASMIC PROTEIN-RELATED"/>
    <property type="match status" value="1"/>
</dbReference>
<sequence>MDLKNRLIAFAQTFNDVQIDHPFAKFPEYQVLRHRKSGKWFGLLMTVEKQKLGLEGTGMIEILDVKAAPEMVSIINQSRGYLPAYHMNKNHWLTALLDGSVSEKQLQSLLRDSYERTR</sequence>
<keyword evidence="1" id="KW-0238">DNA-binding</keyword>
<name>A0A415ENT9_ENTCA</name>